<evidence type="ECO:0000256" key="2">
    <source>
        <dbReference type="ARBA" id="ARBA00007400"/>
    </source>
</evidence>
<keyword evidence="4 7" id="KW-0812">Transmembrane</keyword>
<dbReference type="Proteomes" id="UP000271472">
    <property type="component" value="Unassembled WGS sequence"/>
</dbReference>
<dbReference type="PANTHER" id="PTHR40074:SF2">
    <property type="entry name" value="O-ACETYLTRANSFERASE WECH"/>
    <property type="match status" value="1"/>
</dbReference>
<sequence length="358" mass="40365">MAKRLANWDLLRTLAMLFVVIVHSSQYFGPVYGVETKPFISEFALICDPIFFVLSGYFAFRPLKTTYAKYLLNKVVTIILPLLVYSVVLYAYGCVVGTVTLGFPQYFNWFYSILFGGWWFVPALIPFLVLAPFLFTMFEALSDFQCKLLMKVVALFTLWGALCTVLQWISTLTGIGSLNTLPGLLSGFVPTNPIPGGYFMYFCLGYFIRRMPSLYSVEFLKRIAMLGIVGWLFGAVAALAGYVRSDPSYLWLFASIGIFLVFDKIQITGECASKIINWTAKRSYSIYLLQYTTIAIVYGIFNQFGILDGTANMAFWIRVPLQAIAVSLSWLFALGGASIVDSFILEPIQNFCKMKLKR</sequence>
<feature type="transmembrane region" description="Helical" evidence="7">
    <location>
        <begin position="324"/>
        <end position="345"/>
    </location>
</feature>
<dbReference type="PANTHER" id="PTHR40074">
    <property type="entry name" value="O-ACETYLTRANSFERASE WECH"/>
    <property type="match status" value="1"/>
</dbReference>
<dbReference type="AlphaFoldDB" id="A0A3N0I8F9"/>
<dbReference type="GO" id="GO:0009246">
    <property type="term" value="P:enterobacterial common antigen biosynthetic process"/>
    <property type="evidence" value="ECO:0007669"/>
    <property type="project" value="TreeGrafter"/>
</dbReference>
<feature type="transmembrane region" description="Helical" evidence="7">
    <location>
        <begin position="75"/>
        <end position="103"/>
    </location>
</feature>
<dbReference type="GO" id="GO:0016413">
    <property type="term" value="F:O-acetyltransferase activity"/>
    <property type="evidence" value="ECO:0007669"/>
    <property type="project" value="TreeGrafter"/>
</dbReference>
<keyword evidence="9" id="KW-0012">Acyltransferase</keyword>
<evidence type="ECO:0000256" key="6">
    <source>
        <dbReference type="ARBA" id="ARBA00023136"/>
    </source>
</evidence>
<keyword evidence="10" id="KW-1185">Reference proteome</keyword>
<dbReference type="GeneID" id="98663392"/>
<accession>A0A3N0I8F9</accession>
<feature type="transmembrane region" description="Helical" evidence="7">
    <location>
        <begin position="286"/>
        <end position="304"/>
    </location>
</feature>
<dbReference type="OrthoDB" id="9810469at2"/>
<comment type="caution">
    <text evidence="9">The sequence shown here is derived from an EMBL/GenBank/DDBJ whole genome shotgun (WGS) entry which is preliminary data.</text>
</comment>
<evidence type="ECO:0000313" key="9">
    <source>
        <dbReference type="EMBL" id="RNM33188.1"/>
    </source>
</evidence>
<feature type="transmembrane region" description="Helical" evidence="7">
    <location>
        <begin position="189"/>
        <end position="208"/>
    </location>
</feature>
<evidence type="ECO:0000256" key="7">
    <source>
        <dbReference type="SAM" id="Phobius"/>
    </source>
</evidence>
<protein>
    <submittedName>
        <fullName evidence="9">Acyltransferase</fullName>
    </submittedName>
</protein>
<keyword evidence="5 7" id="KW-1133">Transmembrane helix</keyword>
<dbReference type="InterPro" id="IPR002656">
    <property type="entry name" value="Acyl_transf_3_dom"/>
</dbReference>
<keyword evidence="3" id="KW-1003">Cell membrane</keyword>
<evidence type="ECO:0000256" key="5">
    <source>
        <dbReference type="ARBA" id="ARBA00022989"/>
    </source>
</evidence>
<evidence type="ECO:0000259" key="8">
    <source>
        <dbReference type="Pfam" id="PF01757"/>
    </source>
</evidence>
<feature type="transmembrane region" description="Helical" evidence="7">
    <location>
        <begin position="148"/>
        <end position="169"/>
    </location>
</feature>
<feature type="domain" description="Acyltransferase 3" evidence="8">
    <location>
        <begin position="6"/>
        <end position="333"/>
    </location>
</feature>
<feature type="transmembrane region" description="Helical" evidence="7">
    <location>
        <begin position="220"/>
        <end position="242"/>
    </location>
</feature>
<gene>
    <name evidence="9" type="ORF">DMP05_08810</name>
</gene>
<keyword evidence="9" id="KW-0808">Transferase</keyword>
<keyword evidence="6 7" id="KW-0472">Membrane</keyword>
<evidence type="ECO:0000256" key="1">
    <source>
        <dbReference type="ARBA" id="ARBA00004651"/>
    </source>
</evidence>
<comment type="subcellular location">
    <subcellularLocation>
        <location evidence="1">Cell membrane</location>
        <topology evidence="1">Multi-pass membrane protein</topology>
    </subcellularLocation>
</comment>
<organism evidence="9 10">
    <name type="scientific">Slackia isoflavoniconvertens</name>
    <dbReference type="NCBI Taxonomy" id="572010"/>
    <lineage>
        <taxon>Bacteria</taxon>
        <taxon>Bacillati</taxon>
        <taxon>Actinomycetota</taxon>
        <taxon>Coriobacteriia</taxon>
        <taxon>Eggerthellales</taxon>
        <taxon>Eggerthellaceae</taxon>
        <taxon>Slackia</taxon>
    </lineage>
</organism>
<evidence type="ECO:0000313" key="10">
    <source>
        <dbReference type="Proteomes" id="UP000271472"/>
    </source>
</evidence>
<feature type="transmembrane region" description="Helical" evidence="7">
    <location>
        <begin position="109"/>
        <end position="136"/>
    </location>
</feature>
<evidence type="ECO:0000256" key="4">
    <source>
        <dbReference type="ARBA" id="ARBA00022692"/>
    </source>
</evidence>
<dbReference type="GO" id="GO:0005886">
    <property type="term" value="C:plasma membrane"/>
    <property type="evidence" value="ECO:0007669"/>
    <property type="project" value="UniProtKB-SubCell"/>
</dbReference>
<comment type="similarity">
    <text evidence="2">Belongs to the acyltransferase 3 family.</text>
</comment>
<dbReference type="RefSeq" id="WP_123220096.1">
    <property type="nucleotide sequence ID" value="NZ_JACHYQ010000003.1"/>
</dbReference>
<reference evidence="10" key="1">
    <citation type="submission" date="2018-05" db="EMBL/GenBank/DDBJ databases">
        <title>Genome Sequencing of selected type strains of the family Eggerthellaceae.</title>
        <authorList>
            <person name="Danylec N."/>
            <person name="Stoll D.A."/>
            <person name="Doetsch A."/>
            <person name="Huch M."/>
        </authorList>
    </citation>
    <scope>NUCLEOTIDE SEQUENCE [LARGE SCALE GENOMIC DNA]</scope>
    <source>
        <strain evidence="10">DSM 22006</strain>
    </source>
</reference>
<evidence type="ECO:0000256" key="3">
    <source>
        <dbReference type="ARBA" id="ARBA00022475"/>
    </source>
</evidence>
<name>A0A3N0I8F9_9ACTN</name>
<dbReference type="EMBL" id="QIBZ01000019">
    <property type="protein sequence ID" value="RNM33188.1"/>
    <property type="molecule type" value="Genomic_DNA"/>
</dbReference>
<feature type="transmembrane region" description="Helical" evidence="7">
    <location>
        <begin position="248"/>
        <end position="265"/>
    </location>
</feature>
<proteinExistence type="inferred from homology"/>
<dbReference type="Pfam" id="PF01757">
    <property type="entry name" value="Acyl_transf_3"/>
    <property type="match status" value="1"/>
</dbReference>
<feature type="transmembrane region" description="Helical" evidence="7">
    <location>
        <begin position="43"/>
        <end position="63"/>
    </location>
</feature>